<dbReference type="EMBL" id="JARBHB010000003">
    <property type="protein sequence ID" value="KAJ8888482.1"/>
    <property type="molecule type" value="Genomic_DNA"/>
</dbReference>
<evidence type="ECO:0000313" key="3">
    <source>
        <dbReference type="Proteomes" id="UP001159363"/>
    </source>
</evidence>
<dbReference type="Proteomes" id="UP001159363">
    <property type="component" value="Chromosome 3"/>
</dbReference>
<sequence length="721" mass="81329">MGIVPDDAPDWRFFSGISRFPRPCIPALLHSHLDYSHRSQDHVVMSRPNFSTLRYLSILHGRDSCHERNVFGNVEWWGGRFFAPNVLWYSNLVLNAAWHLGWATEQPFLGGEGRDIVLQHFVDYSRSDSQFLRDFPPSLFQQFLKSHSSRAIPEWANQIRVRRKRKEGVGGKRWVVVRRVRAKVDVGPQLPAKTGVRIAFPFHMRRHFQNTGADPARETKKEQEGVKGARRVPNHGDGAVSLSARARTRWITGPAPLLLSIQIPGDDKHTTPLLLRVRGRSTALARRGGAERTLRQDFQQPAASVRPASDQQTITVKGTDSEERGTIFVYPPGRSRHACYVCLRWQQSRGDVECRLARFSHGPSQIALPTHPFPPPPTTPHPFLDLSAARQIQNKAQWNFKSWARFLYPPPRDTKLPFLLKDTRESRCEKRACANKPFHTDPGSLHLKKGRWPLRDIWLGGLQLRQALLQGGGVGEDELLPGLPQGIVLVLLIVLLHVLGQPEPSVGALGFFVGRPVADVVVGRPDDGVVVGHPVVDIVVGRPELSFIPPVAVLGAGWEVGDVHHRRTFTCLLRRERQVVVMVVVAARVPEVRRRRLQHQGEPDSILSQVTPDFRMWESFRTMPLVGRFSREHSRFPTISFRCCSILTSITLIGSQDLAVKSRPNVFTRFISVYKTVKSSLQVIAPANFSGLYLYNTRRGEMGQRPCRMCPVAVRHSSGVR</sequence>
<proteinExistence type="predicted"/>
<reference evidence="2 3" key="1">
    <citation type="submission" date="2023-02" db="EMBL/GenBank/DDBJ databases">
        <title>LHISI_Scaffold_Assembly.</title>
        <authorList>
            <person name="Stuart O.P."/>
            <person name="Cleave R."/>
            <person name="Magrath M.J.L."/>
            <person name="Mikheyev A.S."/>
        </authorList>
    </citation>
    <scope>NUCLEOTIDE SEQUENCE [LARGE SCALE GENOMIC DNA]</scope>
    <source>
        <strain evidence="2">Daus_M_001</strain>
        <tissue evidence="2">Leg muscle</tissue>
    </source>
</reference>
<organism evidence="2 3">
    <name type="scientific">Dryococelus australis</name>
    <dbReference type="NCBI Taxonomy" id="614101"/>
    <lineage>
        <taxon>Eukaryota</taxon>
        <taxon>Metazoa</taxon>
        <taxon>Ecdysozoa</taxon>
        <taxon>Arthropoda</taxon>
        <taxon>Hexapoda</taxon>
        <taxon>Insecta</taxon>
        <taxon>Pterygota</taxon>
        <taxon>Neoptera</taxon>
        <taxon>Polyneoptera</taxon>
        <taxon>Phasmatodea</taxon>
        <taxon>Verophasmatodea</taxon>
        <taxon>Anareolatae</taxon>
        <taxon>Phasmatidae</taxon>
        <taxon>Eurycanthinae</taxon>
        <taxon>Dryococelus</taxon>
    </lineage>
</organism>
<comment type="caution">
    <text evidence="2">The sequence shown here is derived from an EMBL/GenBank/DDBJ whole genome shotgun (WGS) entry which is preliminary data.</text>
</comment>
<keyword evidence="3" id="KW-1185">Reference proteome</keyword>
<accession>A0ABQ9HVR9</accession>
<evidence type="ECO:0000313" key="2">
    <source>
        <dbReference type="EMBL" id="KAJ8888482.1"/>
    </source>
</evidence>
<protein>
    <submittedName>
        <fullName evidence="2">Uncharacterized protein</fullName>
    </submittedName>
</protein>
<evidence type="ECO:0000256" key="1">
    <source>
        <dbReference type="SAM" id="MobiDB-lite"/>
    </source>
</evidence>
<name>A0ABQ9HVR9_9NEOP</name>
<feature type="compositionally biased region" description="Basic and acidic residues" evidence="1">
    <location>
        <begin position="215"/>
        <end position="227"/>
    </location>
</feature>
<gene>
    <name evidence="2" type="ORF">PR048_007973</name>
</gene>
<feature type="region of interest" description="Disordered" evidence="1">
    <location>
        <begin position="211"/>
        <end position="238"/>
    </location>
</feature>